<evidence type="ECO:0000256" key="2">
    <source>
        <dbReference type="ARBA" id="ARBA00023118"/>
    </source>
</evidence>
<keyword evidence="1" id="KW-0547">Nucleotide-binding</keyword>
<dbReference type="GO" id="GO:0000166">
    <property type="term" value="F:nucleotide binding"/>
    <property type="evidence" value="ECO:0007669"/>
    <property type="project" value="UniProtKB-KW"/>
</dbReference>
<dbReference type="GO" id="GO:0051607">
    <property type="term" value="P:defense response to virus"/>
    <property type="evidence" value="ECO:0007669"/>
    <property type="project" value="UniProtKB-KW"/>
</dbReference>
<sequence length="565" mass="65651">MTKDSNIYYLVKIDIGGKQKYIFSTNVLKDIIGASEIIRFITEELGQVMLGYMNKLNIYECGFSKNVFDGNKGNVLIEAGGNSVYIFREKEHAIKFNKIFSKFVMKYFDGIELLMVIQEFDIEKQMKSGESPSIKYALDDIERKLTIKKGERKNLFKRISYGLTKMCPNTQKPAGYSDNNKERFISKESYDKQRFYKKLYGNDKSNIDEYYIDDGNNSVCKIEKGKYYGKIEDTEFYYTTEVDELAGDIEGKSYIGITCIDGNGMGEKINSFYKNYQYCKEKSIKENNLKWLKEYRDLTQKIKENYEKAFNTTINVLCENYRKYSQAIFKDNNGKKIIPIRPIILAGDDITFISNGKIAIEATKIFTENITKRTVNFGGNYSNLTVSCGVAIVRKKYPFSRAVKLAGELEKSSKKKLKKVKDNLGKTKFDGSFIDWYIDRGNILEGINEIRNKEKLGLIARPYIIPIEGVNDKLQNVNSFIEVNKDIFCYKFDYFYKILDTVKKLNKNSNLKELYRTMTRSEVDANLFSLKYLINKDFKCDGLELEYVEHVIYDVIEILDLYQEV</sequence>
<comment type="caution">
    <text evidence="4">The sequence shown here is derived from an EMBL/GenBank/DDBJ whole genome shotgun (WGS) entry which is preliminary data.</text>
</comment>
<dbReference type="InterPro" id="IPR054767">
    <property type="entry name" value="Cas10-Cmr2_palm2"/>
</dbReference>
<dbReference type="OrthoDB" id="442064at2"/>
<dbReference type="AlphaFoldDB" id="A0A0A0I1B7"/>
<evidence type="ECO:0000313" key="4">
    <source>
        <dbReference type="EMBL" id="KGM94463.1"/>
    </source>
</evidence>
<gene>
    <name evidence="4" type="ORF">Z968_11725</name>
</gene>
<dbReference type="EMBL" id="JENJ01000072">
    <property type="protein sequence ID" value="KGM94463.1"/>
    <property type="molecule type" value="Genomic_DNA"/>
</dbReference>
<dbReference type="Pfam" id="PF22335">
    <property type="entry name" value="Cas10-Cmr2_palm2"/>
    <property type="match status" value="1"/>
</dbReference>
<dbReference type="Proteomes" id="UP000030012">
    <property type="component" value="Unassembled WGS sequence"/>
</dbReference>
<evidence type="ECO:0000259" key="3">
    <source>
        <dbReference type="Pfam" id="PF22335"/>
    </source>
</evidence>
<feature type="domain" description="Cas10/Cmr2 second palm" evidence="3">
    <location>
        <begin position="254"/>
        <end position="418"/>
    </location>
</feature>
<proteinExistence type="predicted"/>
<evidence type="ECO:0000313" key="5">
    <source>
        <dbReference type="Proteomes" id="UP000030012"/>
    </source>
</evidence>
<dbReference type="InterPro" id="IPR043128">
    <property type="entry name" value="Rev_trsase/Diguanyl_cyclase"/>
</dbReference>
<name>A0A0A0I1B7_CLONO</name>
<dbReference type="RefSeq" id="WP_039256180.1">
    <property type="nucleotide sequence ID" value="NZ_JENJ01000072.1"/>
</dbReference>
<evidence type="ECO:0000256" key="1">
    <source>
        <dbReference type="ARBA" id="ARBA00022741"/>
    </source>
</evidence>
<accession>A0A0A0I1B7</accession>
<protein>
    <recommendedName>
        <fullName evidence="3">Cas10/Cmr2 second palm domain-containing protein</fullName>
    </recommendedName>
</protein>
<reference evidence="4 5" key="1">
    <citation type="submission" date="2014-01" db="EMBL/GenBank/DDBJ databases">
        <title>Plasmidome dynamics in the species complex Clostridium novyi sensu lato converts strains of independent lineages into distinctly different pathogens.</title>
        <authorList>
            <person name="Skarin H."/>
            <person name="Segerman B."/>
        </authorList>
    </citation>
    <scope>NUCLEOTIDE SEQUENCE [LARGE SCALE GENOMIC DNA]</scope>
    <source>
        <strain evidence="4 5">4552</strain>
    </source>
</reference>
<dbReference type="Gene3D" id="3.30.70.270">
    <property type="match status" value="1"/>
</dbReference>
<organism evidence="4 5">
    <name type="scientific">Clostridium novyi A str. 4552</name>
    <dbReference type="NCBI Taxonomy" id="1444289"/>
    <lineage>
        <taxon>Bacteria</taxon>
        <taxon>Bacillati</taxon>
        <taxon>Bacillota</taxon>
        <taxon>Clostridia</taxon>
        <taxon>Eubacteriales</taxon>
        <taxon>Clostridiaceae</taxon>
        <taxon>Clostridium</taxon>
    </lineage>
</organism>
<keyword evidence="2" id="KW-0051">Antiviral defense</keyword>